<evidence type="ECO:0000256" key="1">
    <source>
        <dbReference type="ARBA" id="ARBA00022679"/>
    </source>
</evidence>
<dbReference type="RefSeq" id="WP_003629877.1">
    <property type="nucleotide sequence ID" value="NZ_LYUD01000001.1"/>
</dbReference>
<comment type="activity regulation">
    <text evidence="7">Uridylyltransferase (UTase) activity is inhibited by glutamine, while glutamine activates uridylyl-removing (UR) activity.</text>
</comment>
<dbReference type="PANTHER" id="PTHR47320">
    <property type="entry name" value="BIFUNCTIONAL URIDYLYLTRANSFERASE/URIDYLYL-REMOVING ENZYME"/>
    <property type="match status" value="1"/>
</dbReference>
<evidence type="ECO:0000256" key="4">
    <source>
        <dbReference type="ARBA" id="ARBA00022801"/>
    </source>
</evidence>
<dbReference type="Gene3D" id="1.10.3090.10">
    <property type="entry name" value="cca-adding enzyme, domain 2"/>
    <property type="match status" value="1"/>
</dbReference>
<dbReference type="CDD" id="cd04899">
    <property type="entry name" value="ACT_ACR-UUR-like_2"/>
    <property type="match status" value="1"/>
</dbReference>
<evidence type="ECO:0000256" key="6">
    <source>
        <dbReference type="ARBA" id="ARBA00023268"/>
    </source>
</evidence>
<dbReference type="GO" id="GO:0008081">
    <property type="term" value="F:phosphoric diester hydrolase activity"/>
    <property type="evidence" value="ECO:0007669"/>
    <property type="project" value="UniProtKB-UniRule"/>
</dbReference>
<dbReference type="Gene3D" id="3.30.70.260">
    <property type="match status" value="1"/>
</dbReference>
<dbReference type="SUPFAM" id="SSF109604">
    <property type="entry name" value="HD-domain/PDEase-like"/>
    <property type="match status" value="1"/>
</dbReference>
<dbReference type="PROSITE" id="PS51831">
    <property type="entry name" value="HD"/>
    <property type="match status" value="1"/>
</dbReference>
<evidence type="ECO:0000313" key="8">
    <source>
        <dbReference type="EMBL" id="OAZ76840.1"/>
    </source>
</evidence>
<dbReference type="Pfam" id="PF24931">
    <property type="entry name" value="ACT_ACR9_3rd"/>
    <property type="match status" value="1"/>
</dbReference>
<dbReference type="CDD" id="cd04900">
    <property type="entry name" value="ACT_UUR-like_1"/>
    <property type="match status" value="1"/>
</dbReference>
<dbReference type="PATRIC" id="fig|438.15.peg.63"/>
<dbReference type="SUPFAM" id="SSF55021">
    <property type="entry name" value="ACT-like"/>
    <property type="match status" value="2"/>
</dbReference>
<dbReference type="InterPro" id="IPR010043">
    <property type="entry name" value="UTase/UR"/>
</dbReference>
<dbReference type="Pfam" id="PF01966">
    <property type="entry name" value="HD"/>
    <property type="match status" value="1"/>
</dbReference>
<evidence type="ECO:0000256" key="2">
    <source>
        <dbReference type="ARBA" id="ARBA00022695"/>
    </source>
</evidence>
<dbReference type="InterPro" id="IPR002934">
    <property type="entry name" value="Polymerase_NTP_transf_dom"/>
</dbReference>
<sequence length="996" mass="111363">MTPDPIQEQNSPLMPTPSVEPAAAQQSDMTMLATLTPEMLSACLTRELRDATPEDAAIPERDDAVAIFRRHLGRYQADIRNRFERHELKGAGAAKKIAVFTDVMVRAIVDLAVRATIGAGIVESGVLPSFAIAATGGYGRGLLAPFSDIDLLFLVAEESAERAHPLIEYVLYFLWDLGVKVGHATRTINECIEEAKKDTTVRTALLDARLLAGDSALFATFEARYILACVDAGAAGFIHDKRRERLERHRRFGDSPYLVEPNIKEGRGGLRDLQTLYWMCRNTFGTRHVKDLLAPEFIWMGLLTEQEAARARRSWDFLWTVRLHLHYVAGRAEERLTFDMQPVIGARMGYTRHGRQNGVERFMRHYFLTAREVMRLTHVLEPAVLRQAQGPVANAAKPDEAMRQAGFTLLDGQILPDRGVSFDQEPIKMMQILDWARVRRRPLHPLARHQLIRWERRATSLRDNPEASRIFLDLLCGDESVVEQKPRRRPATAAVPSVVEESGLSYSAAYGEYPPAGHAHWLHILNETGIFGRLIPDWARIVGQMQFDTYHVFTVDEHTIEAVRILDEVASGRMADEIPIAYELVKGLHSKRALYMSVLLHDVAKGRGGDHSEIGAEIAAELCPRLGMSGEETETVSWLVLHHLLLSHTAFQRDIDDPKTILDVANIVQSPERLRLLLLLTIVDMRAVSSRVWNAWKATLLRELYVRVAEVLAGGLATTERDVRVRHAKEITADILTEEGVPQKDIERFLGLGYAGYWLSFDYETHRRHARLIRAADAKDAPLTVEVLPLPARGVTEVTIYTVDVPGLFSKIAGALALAGASIVDARIHTMTHGMALDTFWIQDTSGQAYEETHKLARLASLIEQGLSGHIDISEEIARAGFGHMPMRMRAIHVPPRVVIDNGISNTYTVIEINGRDRPGLLHDVTAAMSRENLQIASAHITTYGVRAVDVFYVKDLFGLKITDKKRLEEIRERLLAGLKEAEAEASACADARYSA</sequence>
<dbReference type="InterPro" id="IPR045865">
    <property type="entry name" value="ACT-like_dom_sf"/>
</dbReference>
<dbReference type="OrthoDB" id="9758038at2"/>
<name>A0A1A0DP86_ACEPA</name>
<dbReference type="SUPFAM" id="SSF81593">
    <property type="entry name" value="Nucleotidyltransferase substrate binding subunit/domain"/>
    <property type="match status" value="1"/>
</dbReference>
<dbReference type="SMART" id="SM00471">
    <property type="entry name" value="HDc"/>
    <property type="match status" value="1"/>
</dbReference>
<dbReference type="NCBIfam" id="NF003467">
    <property type="entry name" value="PRK05092.1"/>
    <property type="match status" value="1"/>
</dbReference>
<organism evidence="8 9">
    <name type="scientific">Acetobacter pasteurianus</name>
    <name type="common">Acetobacter turbidans</name>
    <dbReference type="NCBI Taxonomy" id="438"/>
    <lineage>
        <taxon>Bacteria</taxon>
        <taxon>Pseudomonadati</taxon>
        <taxon>Pseudomonadota</taxon>
        <taxon>Alphaproteobacteria</taxon>
        <taxon>Acetobacterales</taxon>
        <taxon>Acetobacteraceae</taxon>
        <taxon>Acetobacter</taxon>
    </lineage>
</organism>
<dbReference type="InterPro" id="IPR013546">
    <property type="entry name" value="PII_UdlTrfase/GS_AdlTrfase"/>
</dbReference>
<evidence type="ECO:0000256" key="7">
    <source>
        <dbReference type="HAMAP-Rule" id="MF_00277"/>
    </source>
</evidence>
<keyword evidence="5 7" id="KW-0460">Magnesium</keyword>
<keyword evidence="6 7" id="KW-0511">Multifunctional enzyme</keyword>
<evidence type="ECO:0000256" key="3">
    <source>
        <dbReference type="ARBA" id="ARBA00022737"/>
    </source>
</evidence>
<accession>A0A1A0DP86</accession>
<dbReference type="Gene3D" id="3.30.460.10">
    <property type="entry name" value="Beta Polymerase, domain 2"/>
    <property type="match status" value="1"/>
</dbReference>
<comment type="similarity">
    <text evidence="7">Belongs to the GlnD family.</text>
</comment>
<gene>
    <name evidence="7 8" type="primary">glnD</name>
    <name evidence="8" type="ORF">SRCM100623_00065</name>
</gene>
<dbReference type="PROSITE" id="PS51671">
    <property type="entry name" value="ACT"/>
    <property type="match status" value="2"/>
</dbReference>
<comment type="catalytic activity">
    <reaction evidence="7">
        <text>[protein-PII]-uridylyl-L-tyrosine + H2O = [protein-PII]-L-tyrosine + UMP + H(+)</text>
        <dbReference type="Rhea" id="RHEA:48600"/>
        <dbReference type="Rhea" id="RHEA-COMP:12147"/>
        <dbReference type="Rhea" id="RHEA-COMP:12148"/>
        <dbReference type="ChEBI" id="CHEBI:15377"/>
        <dbReference type="ChEBI" id="CHEBI:15378"/>
        <dbReference type="ChEBI" id="CHEBI:46858"/>
        <dbReference type="ChEBI" id="CHEBI:57865"/>
        <dbReference type="ChEBI" id="CHEBI:90602"/>
    </reaction>
</comment>
<dbReference type="EMBL" id="LYUD01000001">
    <property type="protein sequence ID" value="OAZ76840.1"/>
    <property type="molecule type" value="Genomic_DNA"/>
</dbReference>
<evidence type="ECO:0000256" key="5">
    <source>
        <dbReference type="ARBA" id="ARBA00022842"/>
    </source>
</evidence>
<dbReference type="GO" id="GO:0006808">
    <property type="term" value="P:regulation of nitrogen utilization"/>
    <property type="evidence" value="ECO:0007669"/>
    <property type="project" value="UniProtKB-UniRule"/>
</dbReference>
<dbReference type="Pfam" id="PF01909">
    <property type="entry name" value="NTP_transf_2"/>
    <property type="match status" value="1"/>
</dbReference>
<dbReference type="eggNOG" id="COG2844">
    <property type="taxonomic scope" value="Bacteria"/>
</dbReference>
<keyword evidence="4 7" id="KW-0378">Hydrolase</keyword>
<comment type="catalytic activity">
    <reaction evidence="7">
        <text>[protein-PII]-L-tyrosine + UTP = [protein-PII]-uridylyl-L-tyrosine + diphosphate</text>
        <dbReference type="Rhea" id="RHEA:13673"/>
        <dbReference type="Rhea" id="RHEA-COMP:12147"/>
        <dbReference type="Rhea" id="RHEA-COMP:12148"/>
        <dbReference type="ChEBI" id="CHEBI:33019"/>
        <dbReference type="ChEBI" id="CHEBI:46398"/>
        <dbReference type="ChEBI" id="CHEBI:46858"/>
        <dbReference type="ChEBI" id="CHEBI:90602"/>
        <dbReference type="EC" id="2.7.7.59"/>
    </reaction>
</comment>
<dbReference type="InterPro" id="IPR043519">
    <property type="entry name" value="NT_sf"/>
</dbReference>
<reference evidence="8 9" key="1">
    <citation type="submission" date="2016-05" db="EMBL/GenBank/DDBJ databases">
        <title>Genome sequencing of Acetobacter pasteurianus strain SRCM100623.</title>
        <authorList>
            <person name="Song Y.R."/>
        </authorList>
    </citation>
    <scope>NUCLEOTIDE SEQUENCE [LARGE SCALE GENOMIC DNA]</scope>
    <source>
        <strain evidence="8 9">SRCM100623</strain>
    </source>
</reference>
<comment type="caution">
    <text evidence="7">Lacks conserved residue(s) required for the propagation of feature annotation.</text>
</comment>
<dbReference type="EC" id="3.1.4.-" evidence="7"/>
<evidence type="ECO:0000313" key="9">
    <source>
        <dbReference type="Proteomes" id="UP000093796"/>
    </source>
</evidence>
<dbReference type="EC" id="2.7.7.59" evidence="7"/>
<dbReference type="PANTHER" id="PTHR47320:SF1">
    <property type="entry name" value="BIFUNCTIONAL URIDYLYLTRANSFERASE_URIDYLYL-REMOVING ENZYME"/>
    <property type="match status" value="1"/>
</dbReference>
<comment type="caution">
    <text evidence="8">The sequence shown here is derived from an EMBL/GenBank/DDBJ whole genome shotgun (WGS) entry which is preliminary data.</text>
</comment>
<dbReference type="Proteomes" id="UP000093796">
    <property type="component" value="Unassembled WGS sequence"/>
</dbReference>
<dbReference type="SUPFAM" id="SSF81301">
    <property type="entry name" value="Nucleotidyltransferase"/>
    <property type="match status" value="1"/>
</dbReference>
<dbReference type="GO" id="GO:0008773">
    <property type="term" value="F:[protein-PII] uridylyltransferase activity"/>
    <property type="evidence" value="ECO:0007669"/>
    <property type="project" value="UniProtKB-UniRule"/>
</dbReference>
<dbReference type="PIRSF" id="PIRSF006288">
    <property type="entry name" value="PII_uridyltransf"/>
    <property type="match status" value="1"/>
</dbReference>
<feature type="region of interest" description="Uridylyltransferase" evidence="7">
    <location>
        <begin position="1"/>
        <end position="401"/>
    </location>
</feature>
<dbReference type="InterPro" id="IPR002912">
    <property type="entry name" value="ACT_dom"/>
</dbReference>
<dbReference type="InterPro" id="IPR003607">
    <property type="entry name" value="HD/PDEase_dom"/>
</dbReference>
<dbReference type="AlphaFoldDB" id="A0A1A0DP86"/>
<proteinExistence type="inferred from homology"/>
<keyword evidence="1 7" id="KW-0808">Transferase</keyword>
<comment type="cofactor">
    <cofactor evidence="7">
        <name>Mg(2+)</name>
        <dbReference type="ChEBI" id="CHEBI:18420"/>
    </cofactor>
</comment>
<dbReference type="CDD" id="cd05401">
    <property type="entry name" value="NT_GlnE_GlnD_like"/>
    <property type="match status" value="1"/>
</dbReference>
<comment type="function">
    <text evidence="7">Modifies, by uridylylation and deuridylylation, the PII regulatory proteins (GlnB and homologs), in response to the nitrogen status of the cell that GlnD senses through the glutamine level. Under low glutamine levels, catalyzes the conversion of the PII proteins and UTP to PII-UMP and PPi, while under higher glutamine levels, GlnD hydrolyzes PII-UMP to PII and UMP (deuridylylation). Thus, controls uridylylation state and activity of the PII proteins, and plays an important role in the regulation of nitrogen metabolism.</text>
</comment>
<dbReference type="HAMAP" id="MF_00277">
    <property type="entry name" value="PII_uridylyl_transf"/>
    <property type="match status" value="1"/>
</dbReference>
<keyword evidence="3" id="KW-0677">Repeat</keyword>
<dbReference type="Pfam" id="PF08335">
    <property type="entry name" value="GlnD_UR_UTase"/>
    <property type="match status" value="1"/>
</dbReference>
<protein>
    <recommendedName>
        <fullName evidence="7">Bifunctional uridylyltransferase/uridylyl-removing enzyme</fullName>
        <shortName evidence="7">UTase/UR</shortName>
    </recommendedName>
    <alternativeName>
        <fullName evidence="7">Bifunctional [protein-PII] modification enzyme</fullName>
    </alternativeName>
    <alternativeName>
        <fullName evidence="7">Bifunctional nitrogen sensor protein</fullName>
    </alternativeName>
    <domain>
        <recommendedName>
            <fullName evidence="7">[Protein-PII] uridylyltransferase</fullName>
            <shortName evidence="7">PII uridylyltransferase</shortName>
            <shortName evidence="7">UTase</shortName>
            <ecNumber evidence="7">2.7.7.59</ecNumber>
        </recommendedName>
    </domain>
    <domain>
        <recommendedName>
            <fullName evidence="7">[Protein-PII]-UMP uridylyl-removing enzyme</fullName>
            <shortName evidence="7">UR</shortName>
            <ecNumber evidence="7">3.1.4.-</ecNumber>
        </recommendedName>
    </domain>
</protein>
<keyword evidence="2 7" id="KW-0548">Nucleotidyltransferase</keyword>
<dbReference type="InterPro" id="IPR006674">
    <property type="entry name" value="HD_domain"/>
</dbReference>
<comment type="domain">
    <text evidence="7">Has four distinct domains: an N-terminal nucleotidyltransferase (NT) domain responsible for UTase activity, a central HD domain that encodes UR activity, and two C-terminal ACT domains that seem to have a role in glutamine sensing.</text>
</comment>